<evidence type="ECO:0000313" key="2">
    <source>
        <dbReference type="Proteomes" id="UP000081671"/>
    </source>
</evidence>
<dbReference type="Pfam" id="PF00043">
    <property type="entry name" value="GST_C"/>
    <property type="match status" value="1"/>
</dbReference>
<dbReference type="KEGG" id="dord:105999825"/>
<dbReference type="SUPFAM" id="SSF47616">
    <property type="entry name" value="GST C-terminal domain-like"/>
    <property type="match status" value="1"/>
</dbReference>
<dbReference type="InterPro" id="IPR004046">
    <property type="entry name" value="GST_C"/>
</dbReference>
<accession>A0A1S3GR21</accession>
<dbReference type="AlphaFoldDB" id="A0A1S3GR21"/>
<evidence type="ECO:0000259" key="1">
    <source>
        <dbReference type="PROSITE" id="PS50405"/>
    </source>
</evidence>
<dbReference type="InterPro" id="IPR050802">
    <property type="entry name" value="EF-GSTs"/>
</dbReference>
<dbReference type="FunFam" id="1.20.1050.10:FF:000006">
    <property type="entry name" value="Elongation factor 1 gamma"/>
    <property type="match status" value="1"/>
</dbReference>
<organism evidence="2 3">
    <name type="scientific">Dipodomys ordii</name>
    <name type="common">Ord's kangaroo rat</name>
    <dbReference type="NCBI Taxonomy" id="10020"/>
    <lineage>
        <taxon>Eukaryota</taxon>
        <taxon>Metazoa</taxon>
        <taxon>Chordata</taxon>
        <taxon>Craniata</taxon>
        <taxon>Vertebrata</taxon>
        <taxon>Euteleostomi</taxon>
        <taxon>Mammalia</taxon>
        <taxon>Eutheria</taxon>
        <taxon>Euarchontoglires</taxon>
        <taxon>Glires</taxon>
        <taxon>Rodentia</taxon>
        <taxon>Castorimorpha</taxon>
        <taxon>Heteromyidae</taxon>
        <taxon>Dipodomyinae</taxon>
        <taxon>Dipodomys</taxon>
    </lineage>
</organism>
<dbReference type="RefSeq" id="XP_012890402.1">
    <property type="nucleotide sequence ID" value="XM_013034948.1"/>
</dbReference>
<dbReference type="Proteomes" id="UP000081671">
    <property type="component" value="Unplaced"/>
</dbReference>
<feature type="domain" description="GST C-terminal" evidence="1">
    <location>
        <begin position="89"/>
        <end position="220"/>
    </location>
</feature>
<reference evidence="3" key="1">
    <citation type="submission" date="2025-08" db="UniProtKB">
        <authorList>
            <consortium name="RefSeq"/>
        </authorList>
    </citation>
    <scope>IDENTIFICATION</scope>
    <source>
        <tissue evidence="3">Kidney</tissue>
    </source>
</reference>
<dbReference type="GeneID" id="105999825"/>
<evidence type="ECO:0000313" key="3">
    <source>
        <dbReference type="RefSeq" id="XP_012890402.1"/>
    </source>
</evidence>
<proteinExistence type="predicted"/>
<dbReference type="PANTHER" id="PTHR43986">
    <property type="entry name" value="ELONGATION FACTOR 1-GAMMA"/>
    <property type="match status" value="1"/>
</dbReference>
<dbReference type="GO" id="GO:0005737">
    <property type="term" value="C:cytoplasm"/>
    <property type="evidence" value="ECO:0007669"/>
    <property type="project" value="TreeGrafter"/>
</dbReference>
<dbReference type="Gene3D" id="1.20.1050.10">
    <property type="match status" value="1"/>
</dbReference>
<protein>
    <submittedName>
        <fullName evidence="3">Valine--tRNA ligase-like</fullName>
    </submittedName>
</protein>
<feature type="non-terminal residue" evidence="3">
    <location>
        <position position="220"/>
    </location>
</feature>
<dbReference type="OrthoDB" id="249703at2759"/>
<name>A0A1S3GR21_DIPOR</name>
<dbReference type="InterPro" id="IPR036282">
    <property type="entry name" value="Glutathione-S-Trfase_C_sf"/>
</dbReference>
<keyword evidence="2" id="KW-1185">Reference proteome</keyword>
<sequence length="220" mass="23322">MSILYVSPHPDAFPSLRALIAARYGEAGEGPGWGGPHPRICLQPPPTSRTPFPPPRLPALEQGPGGLWVWGATAVAQLLWPAGLGGPGGSRAAVLVQQWVSYADTELIPAACGATLPALGLRSPAQDPQAALGALGKALSPLEEWLRLHTYLAGDAPTLADLAAVTALLLPFRYVLDPSARRIWGNVTRWFITCVRQPEFRAVLGEVVLYSGSKSLSQQP</sequence>
<dbReference type="GO" id="GO:0005634">
    <property type="term" value="C:nucleus"/>
    <property type="evidence" value="ECO:0007669"/>
    <property type="project" value="TreeGrafter"/>
</dbReference>
<dbReference type="GO" id="GO:0006414">
    <property type="term" value="P:translational elongation"/>
    <property type="evidence" value="ECO:0007669"/>
    <property type="project" value="TreeGrafter"/>
</dbReference>
<gene>
    <name evidence="3" type="primary">LOC105999825</name>
</gene>
<dbReference type="PROSITE" id="PS50405">
    <property type="entry name" value="GST_CTER"/>
    <property type="match status" value="1"/>
</dbReference>
<dbReference type="InParanoid" id="A0A1S3GR21"/>
<dbReference type="InterPro" id="IPR010987">
    <property type="entry name" value="Glutathione-S-Trfase_C-like"/>
</dbReference>
<dbReference type="PANTHER" id="PTHR43986:SF1">
    <property type="entry name" value="ELONGATION FACTOR 1-GAMMA"/>
    <property type="match status" value="1"/>
</dbReference>